<reference evidence="2" key="1">
    <citation type="submission" date="2018-02" db="EMBL/GenBank/DDBJ databases">
        <title>Rhizophora mucronata_Transcriptome.</title>
        <authorList>
            <person name="Meera S.P."/>
            <person name="Sreeshan A."/>
            <person name="Augustine A."/>
        </authorList>
    </citation>
    <scope>NUCLEOTIDE SEQUENCE</scope>
    <source>
        <tissue evidence="2">Leaf</tissue>
    </source>
</reference>
<feature type="region of interest" description="Disordered" evidence="1">
    <location>
        <begin position="36"/>
        <end position="55"/>
    </location>
</feature>
<accession>A0A2P2L5R6</accession>
<evidence type="ECO:0000256" key="1">
    <source>
        <dbReference type="SAM" id="MobiDB-lite"/>
    </source>
</evidence>
<proteinExistence type="predicted"/>
<dbReference type="AlphaFoldDB" id="A0A2P2L5R6"/>
<sequence length="55" mass="6469">MACKFYSLNMLQRMHHLEFFMGNLSCRNWETSSRKYTSSSKASSNSLKAIRSFRV</sequence>
<protein>
    <submittedName>
        <fullName evidence="2">Histone deacetylase hda1</fullName>
    </submittedName>
</protein>
<organism evidence="2">
    <name type="scientific">Rhizophora mucronata</name>
    <name type="common">Asiatic mangrove</name>
    <dbReference type="NCBI Taxonomy" id="61149"/>
    <lineage>
        <taxon>Eukaryota</taxon>
        <taxon>Viridiplantae</taxon>
        <taxon>Streptophyta</taxon>
        <taxon>Embryophyta</taxon>
        <taxon>Tracheophyta</taxon>
        <taxon>Spermatophyta</taxon>
        <taxon>Magnoliopsida</taxon>
        <taxon>eudicotyledons</taxon>
        <taxon>Gunneridae</taxon>
        <taxon>Pentapetalae</taxon>
        <taxon>rosids</taxon>
        <taxon>fabids</taxon>
        <taxon>Malpighiales</taxon>
        <taxon>Rhizophoraceae</taxon>
        <taxon>Rhizophora</taxon>
    </lineage>
</organism>
<dbReference type="EMBL" id="GGEC01032838">
    <property type="protein sequence ID" value="MBX13322.1"/>
    <property type="molecule type" value="Transcribed_RNA"/>
</dbReference>
<name>A0A2P2L5R6_RHIMU</name>
<feature type="compositionally biased region" description="Low complexity" evidence="1">
    <location>
        <begin position="36"/>
        <end position="48"/>
    </location>
</feature>
<evidence type="ECO:0000313" key="2">
    <source>
        <dbReference type="EMBL" id="MBX13322.1"/>
    </source>
</evidence>